<gene>
    <name evidence="3" type="ORF">GQ26_0240740</name>
</gene>
<keyword evidence="2" id="KW-1133">Transmembrane helix</keyword>
<dbReference type="HOGENOM" id="CLU_2559864_0_0_1"/>
<accession>A0A093V5G8</accession>
<evidence type="ECO:0000313" key="3">
    <source>
        <dbReference type="EMBL" id="KFX45219.1"/>
    </source>
</evidence>
<keyword evidence="2" id="KW-0472">Membrane</keyword>
<sequence length="86" mass="9330">MTLAQEGILKTTRRAIMTSSRNMAVMTTIGVVGGTVLFFDYLKGGQPVAKPEEHLAYNGRIADPSGQTDQGTAKAGRVRLKSYNER</sequence>
<organism evidence="3">
    <name type="scientific">Talaromyces marneffei PM1</name>
    <dbReference type="NCBI Taxonomy" id="1077442"/>
    <lineage>
        <taxon>Eukaryota</taxon>
        <taxon>Fungi</taxon>
        <taxon>Dikarya</taxon>
        <taxon>Ascomycota</taxon>
        <taxon>Pezizomycotina</taxon>
        <taxon>Eurotiomycetes</taxon>
        <taxon>Eurotiomycetidae</taxon>
        <taxon>Eurotiales</taxon>
        <taxon>Trichocomaceae</taxon>
        <taxon>Talaromyces</taxon>
        <taxon>Talaromyces sect. Talaromyces</taxon>
    </lineage>
</organism>
<dbReference type="AlphaFoldDB" id="A0A093V5G8"/>
<reference evidence="3" key="1">
    <citation type="journal article" date="2014" name="PLoS Genet.">
        <title>Signature Gene Expression Reveals Novel Clues to the Molecular Mechanisms of Dimorphic Transition in Penicillium marneffei.</title>
        <authorList>
            <person name="Yang E."/>
            <person name="Wang G."/>
            <person name="Cai J."/>
            <person name="Woo P.C."/>
            <person name="Lau S.K."/>
            <person name="Yuen K.-Y."/>
            <person name="Chow W.-N."/>
            <person name="Lin X."/>
        </authorList>
    </citation>
    <scope>NUCLEOTIDE SEQUENCE [LARGE SCALE GENOMIC DNA]</scope>
    <source>
        <strain evidence="3">PM1</strain>
    </source>
</reference>
<evidence type="ECO:0000256" key="1">
    <source>
        <dbReference type="SAM" id="MobiDB-lite"/>
    </source>
</evidence>
<feature type="transmembrane region" description="Helical" evidence="2">
    <location>
        <begin position="23"/>
        <end position="42"/>
    </location>
</feature>
<name>A0A093V5G8_TALMA</name>
<proteinExistence type="predicted"/>
<dbReference type="EMBL" id="JPOX01000024">
    <property type="protein sequence ID" value="KFX45219.1"/>
    <property type="molecule type" value="Genomic_DNA"/>
</dbReference>
<comment type="caution">
    <text evidence="3">The sequence shown here is derived from an EMBL/GenBank/DDBJ whole genome shotgun (WGS) entry which is preliminary data.</text>
</comment>
<protein>
    <submittedName>
        <fullName evidence="3">Uncharacterized protein</fullName>
    </submittedName>
</protein>
<keyword evidence="2" id="KW-0812">Transmembrane</keyword>
<evidence type="ECO:0000256" key="2">
    <source>
        <dbReference type="SAM" id="Phobius"/>
    </source>
</evidence>
<feature type="region of interest" description="Disordered" evidence="1">
    <location>
        <begin position="61"/>
        <end position="86"/>
    </location>
</feature>